<dbReference type="AlphaFoldDB" id="A0A3A9YTS8"/>
<dbReference type="PRINTS" id="PR00039">
    <property type="entry name" value="HTHLYSR"/>
</dbReference>
<dbReference type="SUPFAM" id="SSF46785">
    <property type="entry name" value="Winged helix' DNA-binding domain"/>
    <property type="match status" value="1"/>
</dbReference>
<evidence type="ECO:0000313" key="6">
    <source>
        <dbReference type="EMBL" id="RKN39468.1"/>
    </source>
</evidence>
<sequence>MESRELACFVAVAEELNCSRAAVRLGIAQPALSRSVQRLERRLGVRLLDRTSRRVSLTRAGEVLLREGRTALTALAAAGRSARRAGQAARQLTVVTTGADPERSRGAPVIP</sequence>
<dbReference type="InterPro" id="IPR000847">
    <property type="entry name" value="LysR_HTH_N"/>
</dbReference>
<dbReference type="GO" id="GO:0003700">
    <property type="term" value="F:DNA-binding transcription factor activity"/>
    <property type="evidence" value="ECO:0007669"/>
    <property type="project" value="InterPro"/>
</dbReference>
<dbReference type="Gene3D" id="1.10.10.10">
    <property type="entry name" value="Winged helix-like DNA-binding domain superfamily/Winged helix DNA-binding domain"/>
    <property type="match status" value="1"/>
</dbReference>
<dbReference type="GO" id="GO:0032993">
    <property type="term" value="C:protein-DNA complex"/>
    <property type="evidence" value="ECO:0007669"/>
    <property type="project" value="TreeGrafter"/>
</dbReference>
<accession>A0A3A9YTS8</accession>
<comment type="caution">
    <text evidence="6">The sequence shown here is derived from an EMBL/GenBank/DDBJ whole genome shotgun (WGS) entry which is preliminary data.</text>
</comment>
<evidence type="ECO:0000256" key="1">
    <source>
        <dbReference type="ARBA" id="ARBA00009437"/>
    </source>
</evidence>
<dbReference type="Pfam" id="PF00126">
    <property type="entry name" value="HTH_1"/>
    <property type="match status" value="1"/>
</dbReference>
<evidence type="ECO:0000256" key="2">
    <source>
        <dbReference type="ARBA" id="ARBA00023015"/>
    </source>
</evidence>
<proteinExistence type="inferred from homology"/>
<evidence type="ECO:0000256" key="3">
    <source>
        <dbReference type="ARBA" id="ARBA00023125"/>
    </source>
</evidence>
<dbReference type="EMBL" id="RBAL01000013">
    <property type="protein sequence ID" value="RKN39468.1"/>
    <property type="molecule type" value="Genomic_DNA"/>
</dbReference>
<dbReference type="Proteomes" id="UP000272474">
    <property type="component" value="Unassembled WGS sequence"/>
</dbReference>
<gene>
    <name evidence="6" type="ORF">D7294_20950</name>
</gene>
<dbReference type="PROSITE" id="PS50931">
    <property type="entry name" value="HTH_LYSR"/>
    <property type="match status" value="1"/>
</dbReference>
<evidence type="ECO:0000256" key="4">
    <source>
        <dbReference type="ARBA" id="ARBA00023163"/>
    </source>
</evidence>
<reference evidence="6 7" key="1">
    <citation type="journal article" date="2014" name="Int. J. Syst. Evol. Microbiol.">
        <title>Streptomyces hoynatensis sp. nov., isolated from deep marine sediment.</title>
        <authorList>
            <person name="Veyisoglu A."/>
            <person name="Sahin N."/>
        </authorList>
    </citation>
    <scope>NUCLEOTIDE SEQUENCE [LARGE SCALE GENOMIC DNA]</scope>
    <source>
        <strain evidence="6 7">KCTC 29097</strain>
    </source>
</reference>
<dbReference type="OrthoDB" id="3176554at2"/>
<evidence type="ECO:0000259" key="5">
    <source>
        <dbReference type="PROSITE" id="PS50931"/>
    </source>
</evidence>
<keyword evidence="2" id="KW-0805">Transcription regulation</keyword>
<name>A0A3A9YTS8_9ACTN</name>
<keyword evidence="4" id="KW-0804">Transcription</keyword>
<dbReference type="InterPro" id="IPR036390">
    <property type="entry name" value="WH_DNA-bd_sf"/>
</dbReference>
<dbReference type="InterPro" id="IPR036388">
    <property type="entry name" value="WH-like_DNA-bd_sf"/>
</dbReference>
<evidence type="ECO:0000313" key="7">
    <source>
        <dbReference type="Proteomes" id="UP000272474"/>
    </source>
</evidence>
<dbReference type="FunFam" id="1.10.10.10:FF:000001">
    <property type="entry name" value="LysR family transcriptional regulator"/>
    <property type="match status" value="1"/>
</dbReference>
<organism evidence="6 7">
    <name type="scientific">Streptomyces hoynatensis</name>
    <dbReference type="NCBI Taxonomy" id="1141874"/>
    <lineage>
        <taxon>Bacteria</taxon>
        <taxon>Bacillati</taxon>
        <taxon>Actinomycetota</taxon>
        <taxon>Actinomycetes</taxon>
        <taxon>Kitasatosporales</taxon>
        <taxon>Streptomycetaceae</taxon>
        <taxon>Streptomyces</taxon>
    </lineage>
</organism>
<dbReference type="GO" id="GO:0003677">
    <property type="term" value="F:DNA binding"/>
    <property type="evidence" value="ECO:0007669"/>
    <property type="project" value="UniProtKB-KW"/>
</dbReference>
<dbReference type="PANTHER" id="PTHR30346:SF0">
    <property type="entry name" value="HCA OPERON TRANSCRIPTIONAL ACTIVATOR HCAR"/>
    <property type="match status" value="1"/>
</dbReference>
<keyword evidence="3" id="KW-0238">DNA-binding</keyword>
<dbReference type="PANTHER" id="PTHR30346">
    <property type="entry name" value="TRANSCRIPTIONAL DUAL REGULATOR HCAR-RELATED"/>
    <property type="match status" value="1"/>
</dbReference>
<comment type="similarity">
    <text evidence="1">Belongs to the LysR transcriptional regulatory family.</text>
</comment>
<protein>
    <submittedName>
        <fullName evidence="6">LysR family transcriptional regulator</fullName>
    </submittedName>
</protein>
<feature type="domain" description="HTH lysR-type" evidence="5">
    <location>
        <begin position="1"/>
        <end position="58"/>
    </location>
</feature>
<keyword evidence="7" id="KW-1185">Reference proteome</keyword>